<proteinExistence type="predicted"/>
<evidence type="ECO:0000259" key="1">
    <source>
        <dbReference type="Pfam" id="PF09820"/>
    </source>
</evidence>
<dbReference type="Pfam" id="PF09820">
    <property type="entry name" value="AAA-ATPase_like"/>
    <property type="match status" value="1"/>
</dbReference>
<gene>
    <name evidence="2" type="ORF">DKW60_05725</name>
</gene>
<feature type="domain" description="AAA-ATPase-like" evidence="1">
    <location>
        <begin position="5"/>
        <end position="201"/>
    </location>
</feature>
<comment type="caution">
    <text evidence="2">The sequence shown here is derived from an EMBL/GenBank/DDBJ whole genome shotgun (WGS) entry which is preliminary data.</text>
</comment>
<reference evidence="2 3" key="1">
    <citation type="submission" date="2018-05" db="EMBL/GenBank/DDBJ databases">
        <title>Leucothrix arctica sp. nov., isolated from Arctic seawater.</title>
        <authorList>
            <person name="Choi A."/>
            <person name="Baek K."/>
        </authorList>
    </citation>
    <scope>NUCLEOTIDE SEQUENCE [LARGE SCALE GENOMIC DNA]</scope>
    <source>
        <strain evidence="2 3">JCM 18388</strain>
    </source>
</reference>
<organism evidence="2 3">
    <name type="scientific">Leucothrix pacifica</name>
    <dbReference type="NCBI Taxonomy" id="1247513"/>
    <lineage>
        <taxon>Bacteria</taxon>
        <taxon>Pseudomonadati</taxon>
        <taxon>Pseudomonadota</taxon>
        <taxon>Gammaproteobacteria</taxon>
        <taxon>Thiotrichales</taxon>
        <taxon>Thiotrichaceae</taxon>
        <taxon>Leucothrix</taxon>
    </lineage>
</organism>
<dbReference type="EMBL" id="QGKM01000010">
    <property type="protein sequence ID" value="PWQ99510.1"/>
    <property type="molecule type" value="Genomic_DNA"/>
</dbReference>
<accession>A0A317CSU5</accession>
<dbReference type="PANTHER" id="PTHR34825:SF1">
    <property type="entry name" value="AAA-ATPASE-LIKE DOMAIN-CONTAINING PROTEIN"/>
    <property type="match status" value="1"/>
</dbReference>
<dbReference type="Pfam" id="PF08011">
    <property type="entry name" value="PDDEXK_9"/>
    <property type="match status" value="1"/>
</dbReference>
<dbReference type="AlphaFoldDB" id="A0A317CSU5"/>
<keyword evidence="3" id="KW-1185">Reference proteome</keyword>
<dbReference type="InterPro" id="IPR012547">
    <property type="entry name" value="PDDEXK_9"/>
</dbReference>
<protein>
    <recommendedName>
        <fullName evidence="1">AAA-ATPase-like domain-containing protein</fullName>
    </recommendedName>
</protein>
<dbReference type="Proteomes" id="UP000245539">
    <property type="component" value="Unassembled WGS sequence"/>
</dbReference>
<dbReference type="RefSeq" id="WP_109836707.1">
    <property type="nucleotide sequence ID" value="NZ_QGKM01000010.1"/>
</dbReference>
<sequence length="545" mass="62134">MKKLPIGIQTFEKIREGNYAYIDKTEVALKLASEGDYYFLSRPRRFGKSLFLDTLKDLFEGKKNLFEGLAIHDQWDWSVTSPVIRVSFGAGVHDNVDALDTTIQQILKGNAKRLGLTCHDTGDVKYQFAQLLEAACEKHGKVVILVDEYDKPILDNISDEETARAMRDRLKNFYSVIKDSDAFIKFVFITGVSKFSKVNLFSGLNNLEDITLNPHYATICGYTHLDLQTTFKAHLQGADMVEVKDWYNGYNYLGEKVYNPFDILLFISNGVDRFNSYWWSTGNPGFLVELLKSKTYFIPELSHYQADSVVLDSFDVDHIDLVALLWQTGYLTIDHEEKTPFGSVYHLALPNREIRLSLNRLFINYLTTQTGEVLSYQKSLYEVLVKGDVDALEGIFTRLFASIPYQTFTNNKLQDYEGYYTSVIYAYLASLGFEIISEDCTNRGRIDITLKIEGKVYLFEVKVTDKATQEASGDKALAQIQSRQYAQKYQGAGEVYCVGLTFSKQTRNLAGVVWEKLDLVAFLQESPLGEVELDMARDKDLPRDI</sequence>
<evidence type="ECO:0000313" key="3">
    <source>
        <dbReference type="Proteomes" id="UP000245539"/>
    </source>
</evidence>
<dbReference type="PANTHER" id="PTHR34825">
    <property type="entry name" value="CONSERVED PROTEIN, WITH A WEAK D-GALACTARATE DEHYDRATASE/ALTRONATE HYDROLASE DOMAIN"/>
    <property type="match status" value="1"/>
</dbReference>
<name>A0A317CSU5_9GAMM</name>
<evidence type="ECO:0000313" key="2">
    <source>
        <dbReference type="EMBL" id="PWQ99510.1"/>
    </source>
</evidence>
<dbReference type="InterPro" id="IPR018631">
    <property type="entry name" value="AAA-ATPase-like_dom"/>
</dbReference>
<dbReference type="OrthoDB" id="7060064at2"/>